<sequence length="65" mass="7133">MSEKNHKESRRKFFVSAGVTAGAVAVVSQTPLGTAIAEQASSMIEDNKGYKVSDHIRKYYKTTLV</sequence>
<organism evidence="1 2">
    <name type="scientific">Polynucleobacter victoriensis</name>
    <dbReference type="NCBI Taxonomy" id="2049319"/>
    <lineage>
        <taxon>Bacteria</taxon>
        <taxon>Pseudomonadati</taxon>
        <taxon>Pseudomonadota</taxon>
        <taxon>Betaproteobacteria</taxon>
        <taxon>Burkholderiales</taxon>
        <taxon>Burkholderiaceae</taxon>
        <taxon>Polynucleobacter</taxon>
    </lineage>
</organism>
<dbReference type="PROSITE" id="PS51318">
    <property type="entry name" value="TAT"/>
    <property type="match status" value="1"/>
</dbReference>
<proteinExistence type="predicted"/>
<dbReference type="OrthoDB" id="9134211at2"/>
<gene>
    <name evidence="1" type="ORF">SAMN06295916_0476</name>
</gene>
<evidence type="ECO:0000313" key="2">
    <source>
        <dbReference type="Proteomes" id="UP000197215"/>
    </source>
</evidence>
<protein>
    <submittedName>
        <fullName evidence="1">Formate dehydrogenase region TAT target</fullName>
    </submittedName>
</protein>
<dbReference type="EMBL" id="FYEX01000001">
    <property type="protein sequence ID" value="SNC61452.1"/>
    <property type="molecule type" value="Genomic_DNA"/>
</dbReference>
<dbReference type="InterPro" id="IPR014177">
    <property type="entry name" value="Formate_DH_TAT-contain"/>
</dbReference>
<dbReference type="RefSeq" id="WP_088812383.1">
    <property type="nucleotide sequence ID" value="NZ_FYEX01000001.1"/>
</dbReference>
<reference evidence="1 2" key="1">
    <citation type="submission" date="2017-06" db="EMBL/GenBank/DDBJ databases">
        <authorList>
            <person name="Kim H.J."/>
            <person name="Triplett B.A."/>
        </authorList>
    </citation>
    <scope>NUCLEOTIDE SEQUENCE [LARGE SCALE GENOMIC DNA]</scope>
    <source>
        <strain evidence="1 2">MWH-VicM1</strain>
    </source>
</reference>
<evidence type="ECO:0000313" key="1">
    <source>
        <dbReference type="EMBL" id="SNC61452.1"/>
    </source>
</evidence>
<dbReference type="InterPro" id="IPR006311">
    <property type="entry name" value="TAT_signal"/>
</dbReference>
<name>A0A212T5X2_9BURK</name>
<dbReference type="PIRSF" id="PIRSF036704">
    <property type="entry name" value="UCP036704"/>
    <property type="match status" value="1"/>
</dbReference>
<accession>A0A212T5X2</accession>
<dbReference type="Proteomes" id="UP000197215">
    <property type="component" value="Unassembled WGS sequence"/>
</dbReference>
<dbReference type="AlphaFoldDB" id="A0A212T5X2"/>
<keyword evidence="2" id="KW-1185">Reference proteome</keyword>